<dbReference type="AlphaFoldDB" id="A0AAE3DA12"/>
<reference evidence="1 2" key="1">
    <citation type="submission" date="2021-10" db="EMBL/GenBank/DDBJ databases">
        <title>Anaerobic single-cell dispensing facilitates the cultivation of human gut bacteria.</title>
        <authorList>
            <person name="Afrizal A."/>
        </authorList>
    </citation>
    <scope>NUCLEOTIDE SEQUENCE [LARGE SCALE GENOMIC DNA]</scope>
    <source>
        <strain evidence="1 2">CLA-AA-H276</strain>
    </source>
</reference>
<gene>
    <name evidence="1" type="ORF">LKD36_03725</name>
</gene>
<organism evidence="1 2">
    <name type="scientific">Hominiventricola filiformis</name>
    <dbReference type="NCBI Taxonomy" id="2885352"/>
    <lineage>
        <taxon>Bacteria</taxon>
        <taxon>Bacillati</taxon>
        <taxon>Bacillota</taxon>
        <taxon>Clostridia</taxon>
        <taxon>Lachnospirales</taxon>
        <taxon>Lachnospiraceae</taxon>
        <taxon>Hominiventricola</taxon>
    </lineage>
</organism>
<dbReference type="RefSeq" id="WP_308458743.1">
    <property type="nucleotide sequence ID" value="NZ_JAJEPS010000002.1"/>
</dbReference>
<evidence type="ECO:0000313" key="2">
    <source>
        <dbReference type="Proteomes" id="UP001198220"/>
    </source>
</evidence>
<protein>
    <submittedName>
        <fullName evidence="1">Uncharacterized protein</fullName>
    </submittedName>
</protein>
<dbReference type="EMBL" id="JAJEPS010000002">
    <property type="protein sequence ID" value="MCC2125287.1"/>
    <property type="molecule type" value="Genomic_DNA"/>
</dbReference>
<comment type="caution">
    <text evidence="1">The sequence shown here is derived from an EMBL/GenBank/DDBJ whole genome shotgun (WGS) entry which is preliminary data.</text>
</comment>
<proteinExistence type="predicted"/>
<accession>A0AAE3DA12</accession>
<sequence>MKGNEVENLLRDMQEYRELTDRVKAIYGDQMTLKDMVDVMERIIREPGRKDPVNARILTYDEAAMWDEYRKSGTPEELKAASKYLQLVKKHGTVGKTIEECAEYEAIGTVEECRAAMEKQRKKLVKNQYGTSYIWKAGYCPVCGCGVTARWDYCQCCGQKLNWQV</sequence>
<name>A0AAE3DA12_9FIRM</name>
<dbReference type="Proteomes" id="UP001198220">
    <property type="component" value="Unassembled WGS sequence"/>
</dbReference>
<keyword evidence="2" id="KW-1185">Reference proteome</keyword>
<evidence type="ECO:0000313" key="1">
    <source>
        <dbReference type="EMBL" id="MCC2125287.1"/>
    </source>
</evidence>